<dbReference type="Proteomes" id="UP000234323">
    <property type="component" value="Unassembled WGS sequence"/>
</dbReference>
<dbReference type="EMBL" id="LLXI01001046">
    <property type="protein sequence ID" value="PKY51577.1"/>
    <property type="molecule type" value="Genomic_DNA"/>
</dbReference>
<reference evidence="2 3" key="1">
    <citation type="submission" date="2015-10" db="EMBL/GenBank/DDBJ databases">
        <title>Genome analyses suggest a sexual origin of heterokaryosis in a supposedly ancient asexual fungus.</title>
        <authorList>
            <person name="Ropars J."/>
            <person name="Sedzielewska K."/>
            <person name="Noel J."/>
            <person name="Charron P."/>
            <person name="Farinelli L."/>
            <person name="Marton T."/>
            <person name="Kruger M."/>
            <person name="Pelin A."/>
            <person name="Brachmann A."/>
            <person name="Corradi N."/>
        </authorList>
    </citation>
    <scope>NUCLEOTIDE SEQUENCE [LARGE SCALE GENOMIC DNA]</scope>
    <source>
        <strain evidence="2 3">A4</strain>
    </source>
</reference>
<dbReference type="AlphaFoldDB" id="A0A2I1GY61"/>
<comment type="caution">
    <text evidence="2">The sequence shown here is derived from an EMBL/GenBank/DDBJ whole genome shotgun (WGS) entry which is preliminary data.</text>
</comment>
<sequence>MDIGEPSEHNRPTASINEKIDNTAESSNNNKGKQPVLELGTSDMDIDINKKRMADTQISRGYDGSEERRVLNDARVTNNVLNKLFMHDVNRDIQTKSARASKTVHHRSG</sequence>
<dbReference type="VEuPathDB" id="FungiDB:FUN_015565"/>
<organism evidence="2 3">
    <name type="scientific">Rhizophagus irregularis</name>
    <dbReference type="NCBI Taxonomy" id="588596"/>
    <lineage>
        <taxon>Eukaryota</taxon>
        <taxon>Fungi</taxon>
        <taxon>Fungi incertae sedis</taxon>
        <taxon>Mucoromycota</taxon>
        <taxon>Glomeromycotina</taxon>
        <taxon>Glomeromycetes</taxon>
        <taxon>Glomerales</taxon>
        <taxon>Glomeraceae</taxon>
        <taxon>Rhizophagus</taxon>
    </lineage>
</organism>
<feature type="compositionally biased region" description="Polar residues" evidence="1">
    <location>
        <begin position="23"/>
        <end position="32"/>
    </location>
</feature>
<feature type="compositionally biased region" description="Basic and acidic residues" evidence="1">
    <location>
        <begin position="1"/>
        <end position="11"/>
    </location>
</feature>
<protein>
    <submittedName>
        <fullName evidence="2">Uncharacterized protein</fullName>
    </submittedName>
</protein>
<keyword evidence="3" id="KW-1185">Reference proteome</keyword>
<evidence type="ECO:0000256" key="1">
    <source>
        <dbReference type="SAM" id="MobiDB-lite"/>
    </source>
</evidence>
<dbReference type="VEuPathDB" id="FungiDB:RhiirFUN_011433"/>
<evidence type="ECO:0000313" key="2">
    <source>
        <dbReference type="EMBL" id="PKY51577.1"/>
    </source>
</evidence>
<gene>
    <name evidence="2" type="ORF">RhiirA4_468703</name>
</gene>
<feature type="region of interest" description="Disordered" evidence="1">
    <location>
        <begin position="1"/>
        <end position="44"/>
    </location>
</feature>
<name>A0A2I1GY61_9GLOM</name>
<proteinExistence type="predicted"/>
<accession>A0A2I1GY61</accession>
<evidence type="ECO:0000313" key="3">
    <source>
        <dbReference type="Proteomes" id="UP000234323"/>
    </source>
</evidence>